<feature type="domain" description="Plexin cytoplasmic RasGAP" evidence="1">
    <location>
        <begin position="100"/>
        <end position="274"/>
    </location>
</feature>
<sequence>AKRREEKNSHIETQINLLEAQVSQNCRDAFAELQLNSNGLGDRKGGLDEWLAPCQCAALLNLLPIPALGDRYKDRHRTQDPLFTDVVTPESAAAALAAEPLEIRKALGQLHSLLLNEDFLLIMISAMESRSDTFMYQERNHFGSLLSALLYSDIGYFTRILSRLIESLVSRRQEANDNYKVVFRRCDSVAERLLPNWLAFLMYEHLSSRVAGPLHRLYWSMHQQISKGPVDQVTGDSKYTINEQKLLKKEIPFKALTLTFQDRLRAQQQQIQCSVTVLDCDTVNQAKEKILDAVYTQLGLPNSQRVPASQFDLEENSNERYLILTELDNSNDDDAVEGLQRLRRLDSFNLDSGDQSGAGDCSGEASIVVFLKPRKEPPRMNGSAAAAAAAAVAASRRLGG</sequence>
<dbReference type="InterPro" id="IPR031148">
    <property type="entry name" value="Plexin"/>
</dbReference>
<dbReference type="SUPFAM" id="SSF48350">
    <property type="entry name" value="GTPase activation domain, GAP"/>
    <property type="match status" value="1"/>
</dbReference>
<dbReference type="GO" id="GO:0030334">
    <property type="term" value="P:regulation of cell migration"/>
    <property type="evidence" value="ECO:0007669"/>
    <property type="project" value="TreeGrafter"/>
</dbReference>
<dbReference type="Proteomes" id="UP000095280">
    <property type="component" value="Unplaced"/>
</dbReference>
<dbReference type="AlphaFoldDB" id="A0A1I8IEX8"/>
<proteinExistence type="predicted"/>
<keyword evidence="2" id="KW-1185">Reference proteome</keyword>
<accession>A0A1I8IEX8</accession>
<dbReference type="PANTHER" id="PTHR22625:SF70">
    <property type="entry name" value="PLEXIN A, ISOFORM A"/>
    <property type="match status" value="1"/>
</dbReference>
<reference evidence="3" key="1">
    <citation type="submission" date="2016-11" db="UniProtKB">
        <authorList>
            <consortium name="WormBaseParasite"/>
        </authorList>
    </citation>
    <scope>IDENTIFICATION</scope>
</reference>
<dbReference type="InterPro" id="IPR008936">
    <property type="entry name" value="Rho_GTPase_activation_prot"/>
</dbReference>
<dbReference type="GO" id="GO:0017154">
    <property type="term" value="F:semaphorin receptor activity"/>
    <property type="evidence" value="ECO:0007669"/>
    <property type="project" value="InterPro"/>
</dbReference>
<evidence type="ECO:0000259" key="1">
    <source>
        <dbReference type="Pfam" id="PF08337"/>
    </source>
</evidence>
<evidence type="ECO:0000313" key="2">
    <source>
        <dbReference type="Proteomes" id="UP000095280"/>
    </source>
</evidence>
<dbReference type="GO" id="GO:0002116">
    <property type="term" value="C:semaphorin receptor complex"/>
    <property type="evidence" value="ECO:0007669"/>
    <property type="project" value="TreeGrafter"/>
</dbReference>
<evidence type="ECO:0000313" key="3">
    <source>
        <dbReference type="WBParaSite" id="maker-uti_cns_0011925-snap-gene-0.3-mRNA-1"/>
    </source>
</evidence>
<dbReference type="WBParaSite" id="maker-uti_cns_0011925-snap-gene-0.3-mRNA-1">
    <property type="protein sequence ID" value="maker-uti_cns_0011925-snap-gene-0.3-mRNA-1"/>
    <property type="gene ID" value="maker-uti_cns_0011925-snap-gene-0.3"/>
</dbReference>
<dbReference type="Gene3D" id="1.10.506.10">
    <property type="entry name" value="GTPase Activation - p120gap, domain 1"/>
    <property type="match status" value="1"/>
</dbReference>
<dbReference type="PANTHER" id="PTHR22625">
    <property type="entry name" value="PLEXIN"/>
    <property type="match status" value="1"/>
</dbReference>
<dbReference type="GO" id="GO:0005886">
    <property type="term" value="C:plasma membrane"/>
    <property type="evidence" value="ECO:0007669"/>
    <property type="project" value="TreeGrafter"/>
</dbReference>
<dbReference type="InterPro" id="IPR013548">
    <property type="entry name" value="Plexin_cytoplasmic_RasGAP_dom"/>
</dbReference>
<dbReference type="Pfam" id="PF08337">
    <property type="entry name" value="Plexin_cytopl"/>
    <property type="match status" value="1"/>
</dbReference>
<name>A0A1I8IEX8_9PLAT</name>
<organism evidence="2 3">
    <name type="scientific">Macrostomum lignano</name>
    <dbReference type="NCBI Taxonomy" id="282301"/>
    <lineage>
        <taxon>Eukaryota</taxon>
        <taxon>Metazoa</taxon>
        <taxon>Spiralia</taxon>
        <taxon>Lophotrochozoa</taxon>
        <taxon>Platyhelminthes</taxon>
        <taxon>Rhabditophora</taxon>
        <taxon>Macrostomorpha</taxon>
        <taxon>Macrostomida</taxon>
        <taxon>Macrostomidae</taxon>
        <taxon>Macrostomum</taxon>
    </lineage>
</organism>
<protein>
    <submittedName>
        <fullName evidence="3">Plexin_cytopl domain-containing protein</fullName>
    </submittedName>
</protein>
<dbReference type="Gene3D" id="3.10.20.90">
    <property type="entry name" value="Phosphatidylinositol 3-kinase Catalytic Subunit, Chain A, domain 1"/>
    <property type="match status" value="1"/>
</dbReference>